<dbReference type="InterPro" id="IPR036390">
    <property type="entry name" value="WH_DNA-bd_sf"/>
</dbReference>
<comment type="caution">
    <text evidence="5">The sequence shown here is derived from an EMBL/GenBank/DDBJ whole genome shotgun (WGS) entry which is preliminary data.</text>
</comment>
<feature type="domain" description="HTH marR-type" evidence="4">
    <location>
        <begin position="2"/>
        <end position="135"/>
    </location>
</feature>
<dbReference type="InterPro" id="IPR036388">
    <property type="entry name" value="WH-like_DNA-bd_sf"/>
</dbReference>
<dbReference type="OrthoDB" id="32523at2"/>
<evidence type="ECO:0000256" key="2">
    <source>
        <dbReference type="ARBA" id="ARBA00023125"/>
    </source>
</evidence>
<dbReference type="RefSeq" id="WP_036129403.1">
    <property type="nucleotide sequence ID" value="NZ_ANIE01000003.1"/>
</dbReference>
<name>A0A072N575_9GAMM</name>
<dbReference type="Pfam" id="PF12802">
    <property type="entry name" value="MarR_2"/>
    <property type="match status" value="1"/>
</dbReference>
<keyword evidence="1" id="KW-0805">Transcription regulation</keyword>
<evidence type="ECO:0000313" key="6">
    <source>
        <dbReference type="Proteomes" id="UP000035057"/>
    </source>
</evidence>
<dbReference type="STRING" id="1137280.D777_01275"/>
<dbReference type="GO" id="GO:0003677">
    <property type="term" value="F:DNA binding"/>
    <property type="evidence" value="ECO:0007669"/>
    <property type="project" value="UniProtKB-KW"/>
</dbReference>
<evidence type="ECO:0000256" key="3">
    <source>
        <dbReference type="ARBA" id="ARBA00023163"/>
    </source>
</evidence>
<dbReference type="InterPro" id="IPR000835">
    <property type="entry name" value="HTH_MarR-typ"/>
</dbReference>
<dbReference type="AlphaFoldDB" id="A0A072N575"/>
<gene>
    <name evidence="5" type="ORF">D777_01275</name>
</gene>
<protein>
    <submittedName>
        <fullName evidence="5">Transcriptional regulator, MarR family</fullName>
    </submittedName>
</protein>
<dbReference type="PANTHER" id="PTHR33164:SF43">
    <property type="entry name" value="HTH-TYPE TRANSCRIPTIONAL REPRESSOR YETL"/>
    <property type="match status" value="1"/>
</dbReference>
<dbReference type="SMART" id="SM00347">
    <property type="entry name" value="HTH_MARR"/>
    <property type="match status" value="1"/>
</dbReference>
<keyword evidence="2" id="KW-0238">DNA-binding</keyword>
<keyword evidence="3" id="KW-0804">Transcription</keyword>
<dbReference type="Proteomes" id="UP000035057">
    <property type="component" value="Unassembled WGS sequence"/>
</dbReference>
<accession>A0A072N575</accession>
<dbReference type="InterPro" id="IPR023187">
    <property type="entry name" value="Tscrpt_reg_MarR-type_CS"/>
</dbReference>
<sequence>MDKRFFYLLNKGRHRVYKSADQLSEEHLGISVTQVGALLLINENEGCLLKDVARRLNLNNSALTGLAARMETRGLLERRPCDRDKRASRLYLTDLGRQKITEAKPLIADLNARMTEGFDEQEVAVILKFLNHLANDF</sequence>
<evidence type="ECO:0000256" key="1">
    <source>
        <dbReference type="ARBA" id="ARBA00023015"/>
    </source>
</evidence>
<dbReference type="PANTHER" id="PTHR33164">
    <property type="entry name" value="TRANSCRIPTIONAL REGULATOR, MARR FAMILY"/>
    <property type="match status" value="1"/>
</dbReference>
<reference evidence="5 6" key="1">
    <citation type="submission" date="2012-12" db="EMBL/GenBank/DDBJ databases">
        <title>Genome assembly of Marinobacter sp. AK21.</title>
        <authorList>
            <person name="Khatri I."/>
            <person name="Kumar R."/>
            <person name="Vaidya B."/>
            <person name="Subramanian S."/>
            <person name="Pinnaka A."/>
        </authorList>
    </citation>
    <scope>NUCLEOTIDE SEQUENCE [LARGE SCALE GENOMIC DNA]</scope>
    <source>
        <strain evidence="5 6">AK21</strain>
    </source>
</reference>
<organism evidence="5 6">
    <name type="scientific">Marinobacter nitratireducens</name>
    <dbReference type="NCBI Taxonomy" id="1137280"/>
    <lineage>
        <taxon>Bacteria</taxon>
        <taxon>Pseudomonadati</taxon>
        <taxon>Pseudomonadota</taxon>
        <taxon>Gammaproteobacteria</taxon>
        <taxon>Pseudomonadales</taxon>
        <taxon>Marinobacteraceae</taxon>
        <taxon>Marinobacter</taxon>
    </lineage>
</organism>
<keyword evidence="6" id="KW-1185">Reference proteome</keyword>
<proteinExistence type="predicted"/>
<dbReference type="PROSITE" id="PS01117">
    <property type="entry name" value="HTH_MARR_1"/>
    <property type="match status" value="1"/>
</dbReference>
<evidence type="ECO:0000259" key="4">
    <source>
        <dbReference type="PROSITE" id="PS50995"/>
    </source>
</evidence>
<dbReference type="GO" id="GO:0006950">
    <property type="term" value="P:response to stress"/>
    <property type="evidence" value="ECO:0007669"/>
    <property type="project" value="TreeGrafter"/>
</dbReference>
<dbReference type="PROSITE" id="PS50995">
    <property type="entry name" value="HTH_MARR_2"/>
    <property type="match status" value="1"/>
</dbReference>
<dbReference type="InterPro" id="IPR039422">
    <property type="entry name" value="MarR/SlyA-like"/>
</dbReference>
<dbReference type="GO" id="GO:0003700">
    <property type="term" value="F:DNA-binding transcription factor activity"/>
    <property type="evidence" value="ECO:0007669"/>
    <property type="project" value="InterPro"/>
</dbReference>
<dbReference type="SUPFAM" id="SSF46785">
    <property type="entry name" value="Winged helix' DNA-binding domain"/>
    <property type="match status" value="1"/>
</dbReference>
<dbReference type="Gene3D" id="1.10.10.10">
    <property type="entry name" value="Winged helix-like DNA-binding domain superfamily/Winged helix DNA-binding domain"/>
    <property type="match status" value="1"/>
</dbReference>
<dbReference type="EMBL" id="ANIE01000003">
    <property type="protein sequence ID" value="KEF32641.1"/>
    <property type="molecule type" value="Genomic_DNA"/>
</dbReference>
<evidence type="ECO:0000313" key="5">
    <source>
        <dbReference type="EMBL" id="KEF32641.1"/>
    </source>
</evidence>
<dbReference type="PATRIC" id="fig|1137280.3.peg.1091"/>